<gene>
    <name evidence="17" type="ORF">KFK09_009301</name>
</gene>
<evidence type="ECO:0000256" key="1">
    <source>
        <dbReference type="ARBA" id="ARBA00001947"/>
    </source>
</evidence>
<keyword evidence="8" id="KW-0862">Zinc</keyword>
<dbReference type="PANTHER" id="PTHR10625">
    <property type="entry name" value="HISTONE DEACETYLASE HDAC1-RELATED"/>
    <property type="match status" value="1"/>
</dbReference>
<evidence type="ECO:0000256" key="14">
    <source>
        <dbReference type="SAM" id="MobiDB-lite"/>
    </source>
</evidence>
<accession>A0A8T3BMH9</accession>
<dbReference type="GO" id="GO:0046872">
    <property type="term" value="F:metal ion binding"/>
    <property type="evidence" value="ECO:0007669"/>
    <property type="project" value="UniProtKB-KW"/>
</dbReference>
<dbReference type="Proteomes" id="UP000829196">
    <property type="component" value="Unassembled WGS sequence"/>
</dbReference>
<dbReference type="InterPro" id="IPR000286">
    <property type="entry name" value="HDACs"/>
</dbReference>
<feature type="compositionally biased region" description="Polar residues" evidence="14">
    <location>
        <begin position="743"/>
        <end position="757"/>
    </location>
</feature>
<name>A0A8T3BMH9_DENNO</name>
<proteinExistence type="inferred from homology"/>
<dbReference type="PRINTS" id="PR01270">
    <property type="entry name" value="HDASUPER"/>
</dbReference>
<dbReference type="GO" id="GO:0005737">
    <property type="term" value="C:cytoplasm"/>
    <property type="evidence" value="ECO:0007669"/>
    <property type="project" value="UniProtKB-ARBA"/>
</dbReference>
<feature type="region of interest" description="Disordered" evidence="14">
    <location>
        <begin position="738"/>
        <end position="757"/>
    </location>
</feature>
<keyword evidence="18" id="KW-1185">Reference proteome</keyword>
<comment type="subcellular location">
    <subcellularLocation>
        <location evidence="2">Nucleus</location>
    </subcellularLocation>
</comment>
<dbReference type="FunFam" id="3.40.800.20:FF:000014">
    <property type="entry name" value="Histone deacetylase 15"/>
    <property type="match status" value="1"/>
</dbReference>
<organism evidence="17 18">
    <name type="scientific">Dendrobium nobile</name>
    <name type="common">Orchid</name>
    <dbReference type="NCBI Taxonomy" id="94219"/>
    <lineage>
        <taxon>Eukaryota</taxon>
        <taxon>Viridiplantae</taxon>
        <taxon>Streptophyta</taxon>
        <taxon>Embryophyta</taxon>
        <taxon>Tracheophyta</taxon>
        <taxon>Spermatophyta</taxon>
        <taxon>Magnoliopsida</taxon>
        <taxon>Liliopsida</taxon>
        <taxon>Asparagales</taxon>
        <taxon>Orchidaceae</taxon>
        <taxon>Epidendroideae</taxon>
        <taxon>Malaxideae</taxon>
        <taxon>Dendrobiinae</taxon>
        <taxon>Dendrobium</taxon>
    </lineage>
</organism>
<evidence type="ECO:0000256" key="12">
    <source>
        <dbReference type="ARBA" id="ARBA00023242"/>
    </source>
</evidence>
<dbReference type="OrthoDB" id="424012at2759"/>
<dbReference type="GO" id="GO:0141221">
    <property type="term" value="F:histone deacetylase activity, hydrolytic mechanism"/>
    <property type="evidence" value="ECO:0007669"/>
    <property type="project" value="UniProtKB-EC"/>
</dbReference>
<feature type="transmembrane region" description="Helical" evidence="15">
    <location>
        <begin position="892"/>
        <end position="916"/>
    </location>
</feature>
<dbReference type="PANTHER" id="PTHR10625:SF25">
    <property type="entry name" value="HISTONE DEACETYLASE 18-RELATED"/>
    <property type="match status" value="1"/>
</dbReference>
<evidence type="ECO:0000256" key="4">
    <source>
        <dbReference type="ARBA" id="ARBA00012111"/>
    </source>
</evidence>
<keyword evidence="9" id="KW-0156">Chromatin regulator</keyword>
<sequence>MNSSPEDRRSARVGLAYDERMCLHATPDGESHPENPERIRAIWRKLEAEGIPGRCILLKIKEAEDAIIASVHTRNHIKLIRNISSKKFDSRRLMIASKLNSIYFNEGSSKAAYLAAGTVIEATENVANGNLDSAIAVVRPPGHHAEANEAMGFCLFNNVAIAASYLLNERAELSMRRILIVDWDVHHGNGTQNMFYSDPRVLYFSVHRFDFGSFYPAGSDGSHCMIGEDQGVGYNINVPWEHGQCGDADYLAVWDHILIPVAEAYNPDIILISAGFDAAMGDPLGGCCVTPYGYSVMLKRLMKFADGKIVLALEGGYNLNSLANSVFACAKTLLEGSPIVGNFEGRPFESTWRVINEVRNELKTYWPVFSIDLPEEILISNVERYPIQAGINSSSDSDVEKDLEPSNAINFSSNNDVGDLILPLSKLNVDDGDSGELSHLRSQQNQPGTSEAYENSKEVTTETCNDLFHWRSSLSKIDVWYGSYGSNMWKPRFLCYIEGGKVEGMTKPCRGAMDKTPPKDIIWKSVPHRLFFARSYSNTWGHGGVAFLNPQSNINDKSYMCIYRITLEQFNDLLIQENATTEQFESPLVDSRDIEFLVKSSFMSVESIKISFISYRHRDCCGWELDSAIAVVRPPGRIKYEKDIDCGLGCSSWQWFDFGSFYPAGSDGSHSMGDPLWWWCCVTPYGYSVMLKGVNSSSDSDVEKDLETLQRYNFSSNNDVGDLILLFSKLNVDDGDSGELSHLRSQQNQPGTSEAYENSRRGTTMNYFLDDRINKAEILFPGVGCFLIAVCLGSAVHSSNSADNKEKLGGSSTNYKDMSGVYGDNKNGINEPKKGSPSNCLLLCQVIGSNIFLGLGIVFFAGICFSLFSPAFNLATNDQWHTLKKGVPHLVVYTAFFYFSVSCFILAIALNLIFLYKPILGLPRSSLKAYVNDWNGRQWALLAGLLCGFGNGFQFMGGQAAGYAAADAVQVSSLSTNVCPTPVIILGSDK</sequence>
<evidence type="ECO:0000256" key="7">
    <source>
        <dbReference type="ARBA" id="ARBA00022801"/>
    </source>
</evidence>
<keyword evidence="10" id="KW-0805">Transcription regulation</keyword>
<dbReference type="Pfam" id="PF07168">
    <property type="entry name" value="Ureide_permease"/>
    <property type="match status" value="2"/>
</dbReference>
<keyword evidence="7" id="KW-0378">Hydrolase</keyword>
<dbReference type="InterPro" id="IPR009834">
    <property type="entry name" value="Ureide_permease"/>
</dbReference>
<keyword evidence="6" id="KW-0479">Metal-binding</keyword>
<dbReference type="EMBL" id="JAGYWB010000007">
    <property type="protein sequence ID" value="KAI0516624.1"/>
    <property type="molecule type" value="Genomic_DNA"/>
</dbReference>
<comment type="cofactor">
    <cofactor evidence="1">
        <name>Zn(2+)</name>
        <dbReference type="ChEBI" id="CHEBI:29105"/>
    </cofactor>
</comment>
<keyword evidence="15" id="KW-1133">Transmembrane helix</keyword>
<feature type="region of interest" description="Disordered" evidence="14">
    <location>
        <begin position="433"/>
        <end position="456"/>
    </location>
</feature>
<keyword evidence="5" id="KW-0678">Repressor</keyword>
<feature type="transmembrane region" description="Helical" evidence="15">
    <location>
        <begin position="851"/>
        <end position="872"/>
    </location>
</feature>
<reference evidence="17" key="1">
    <citation type="journal article" date="2022" name="Front. Genet.">
        <title>Chromosome-Scale Assembly of the Dendrobium nobile Genome Provides Insights Into the Molecular Mechanism of the Biosynthesis of the Medicinal Active Ingredient of Dendrobium.</title>
        <authorList>
            <person name="Xu Q."/>
            <person name="Niu S.-C."/>
            <person name="Li K.-L."/>
            <person name="Zheng P.-J."/>
            <person name="Zhang X.-J."/>
            <person name="Jia Y."/>
            <person name="Liu Y."/>
            <person name="Niu Y.-X."/>
            <person name="Yu L.-H."/>
            <person name="Chen D.-F."/>
            <person name="Zhang G.-Q."/>
        </authorList>
    </citation>
    <scope>NUCLEOTIDE SEQUENCE</scope>
    <source>
        <tissue evidence="17">Leaf</tissue>
    </source>
</reference>
<comment type="catalytic activity">
    <reaction evidence="13">
        <text>N(6)-acetyl-L-lysyl-[histone] + H2O = L-lysyl-[histone] + acetate</text>
        <dbReference type="Rhea" id="RHEA:58196"/>
        <dbReference type="Rhea" id="RHEA-COMP:9845"/>
        <dbReference type="Rhea" id="RHEA-COMP:11338"/>
        <dbReference type="ChEBI" id="CHEBI:15377"/>
        <dbReference type="ChEBI" id="CHEBI:29969"/>
        <dbReference type="ChEBI" id="CHEBI:30089"/>
        <dbReference type="ChEBI" id="CHEBI:61930"/>
        <dbReference type="EC" id="3.5.1.98"/>
    </reaction>
    <physiologicalReaction direction="left-to-right" evidence="13">
        <dbReference type="Rhea" id="RHEA:58197"/>
    </physiologicalReaction>
</comment>
<dbReference type="SMR" id="A0A8T3BMH9"/>
<evidence type="ECO:0000256" key="15">
    <source>
        <dbReference type="SAM" id="Phobius"/>
    </source>
</evidence>
<evidence type="ECO:0000256" key="11">
    <source>
        <dbReference type="ARBA" id="ARBA00023163"/>
    </source>
</evidence>
<dbReference type="Pfam" id="PF00850">
    <property type="entry name" value="Hist_deacetyl"/>
    <property type="match status" value="1"/>
</dbReference>
<evidence type="ECO:0000256" key="5">
    <source>
        <dbReference type="ARBA" id="ARBA00022491"/>
    </source>
</evidence>
<dbReference type="InterPro" id="IPR023696">
    <property type="entry name" value="Ureohydrolase_dom_sf"/>
</dbReference>
<dbReference type="GO" id="GO:0040029">
    <property type="term" value="P:epigenetic regulation of gene expression"/>
    <property type="evidence" value="ECO:0007669"/>
    <property type="project" value="TreeGrafter"/>
</dbReference>
<dbReference type="GO" id="GO:0050793">
    <property type="term" value="P:regulation of developmental process"/>
    <property type="evidence" value="ECO:0007669"/>
    <property type="project" value="UniProtKB-ARBA"/>
</dbReference>
<keyword evidence="12" id="KW-0539">Nucleus</keyword>
<evidence type="ECO:0000256" key="2">
    <source>
        <dbReference type="ARBA" id="ARBA00004123"/>
    </source>
</evidence>
<evidence type="ECO:0000313" key="17">
    <source>
        <dbReference type="EMBL" id="KAI0516624.1"/>
    </source>
</evidence>
<comment type="similarity">
    <text evidence="3">Belongs to the histone deacetylase family. HD type 2 subfamily.</text>
</comment>
<comment type="caution">
    <text evidence="17">The sequence shown here is derived from an EMBL/GenBank/DDBJ whole genome shotgun (WGS) entry which is preliminary data.</text>
</comment>
<dbReference type="Gene3D" id="3.10.490.10">
    <property type="entry name" value="Gamma-glutamyl cyclotransferase-like"/>
    <property type="match status" value="1"/>
</dbReference>
<evidence type="ECO:0000256" key="8">
    <source>
        <dbReference type="ARBA" id="ARBA00022833"/>
    </source>
</evidence>
<dbReference type="InterPro" id="IPR023801">
    <property type="entry name" value="His_deacetylse_dom"/>
</dbReference>
<dbReference type="SUPFAM" id="SSF52768">
    <property type="entry name" value="Arginase/deacetylase"/>
    <property type="match status" value="1"/>
</dbReference>
<dbReference type="GO" id="GO:0016020">
    <property type="term" value="C:membrane"/>
    <property type="evidence" value="ECO:0007669"/>
    <property type="project" value="InterPro"/>
</dbReference>
<protein>
    <recommendedName>
        <fullName evidence="4">histone deacetylase</fullName>
        <ecNumber evidence="4">3.5.1.98</ecNumber>
    </recommendedName>
</protein>
<evidence type="ECO:0000256" key="3">
    <source>
        <dbReference type="ARBA" id="ARBA00007738"/>
    </source>
</evidence>
<feature type="compositionally biased region" description="Polar residues" evidence="14">
    <location>
        <begin position="440"/>
        <end position="453"/>
    </location>
</feature>
<feature type="transmembrane region" description="Helical" evidence="15">
    <location>
        <begin position="778"/>
        <end position="797"/>
    </location>
</feature>
<evidence type="ECO:0000256" key="13">
    <source>
        <dbReference type="ARBA" id="ARBA00049416"/>
    </source>
</evidence>
<evidence type="ECO:0000313" key="18">
    <source>
        <dbReference type="Proteomes" id="UP000829196"/>
    </source>
</evidence>
<keyword evidence="15" id="KW-0472">Membrane</keyword>
<dbReference type="EC" id="3.5.1.98" evidence="4"/>
<keyword evidence="11" id="KW-0804">Transcription</keyword>
<evidence type="ECO:0000256" key="6">
    <source>
        <dbReference type="ARBA" id="ARBA00022723"/>
    </source>
</evidence>
<evidence type="ECO:0000256" key="10">
    <source>
        <dbReference type="ARBA" id="ARBA00023015"/>
    </source>
</evidence>
<dbReference type="Gene3D" id="3.40.800.20">
    <property type="entry name" value="Histone deacetylase domain"/>
    <property type="match status" value="1"/>
</dbReference>
<evidence type="ECO:0000259" key="16">
    <source>
        <dbReference type="Pfam" id="PF00850"/>
    </source>
</evidence>
<evidence type="ECO:0000256" key="9">
    <source>
        <dbReference type="ARBA" id="ARBA00022853"/>
    </source>
</evidence>
<dbReference type="GO" id="GO:0000118">
    <property type="term" value="C:histone deacetylase complex"/>
    <property type="evidence" value="ECO:0007669"/>
    <property type="project" value="TreeGrafter"/>
</dbReference>
<dbReference type="InterPro" id="IPR037138">
    <property type="entry name" value="His_deacetylse_dom_sf"/>
</dbReference>
<keyword evidence="15" id="KW-0812">Transmembrane</keyword>
<dbReference type="AlphaFoldDB" id="A0A8T3BMH9"/>
<feature type="domain" description="Histone deacetylase" evidence="16">
    <location>
        <begin position="32"/>
        <end position="332"/>
    </location>
</feature>